<evidence type="ECO:0000256" key="3">
    <source>
        <dbReference type="ARBA" id="ARBA00022801"/>
    </source>
</evidence>
<dbReference type="Gene3D" id="3.20.20.140">
    <property type="entry name" value="Metal-dependent hydrolases"/>
    <property type="match status" value="1"/>
</dbReference>
<feature type="binding site" evidence="4">
    <location>
        <position position="18"/>
    </location>
    <ligand>
        <name>a divalent metal cation</name>
        <dbReference type="ChEBI" id="CHEBI:60240"/>
        <label>1</label>
    </ligand>
</feature>
<dbReference type="GO" id="GO:0046872">
    <property type="term" value="F:metal ion binding"/>
    <property type="evidence" value="ECO:0007669"/>
    <property type="project" value="UniProtKB-KW"/>
</dbReference>
<evidence type="ECO:0000313" key="6">
    <source>
        <dbReference type="Proteomes" id="UP000469462"/>
    </source>
</evidence>
<sequence>MWSKEYQMLTPYIDSHCHLTDKAFDEDREAAIQRMKDAGMVAGITIGCEDGDIKPLRAILDAHPGFLFGAWAVHPEYPELREADVDEIAERANEPGMVAVGETGLDFYWCKEPLDWQRDRFRRHIAAARKAGKPLIIHARDAESAALEILREEKAGDLGFVMHCFCGSLETAEGVVNAGGHVSFTGNLTFKKNEALREIAGKIPLERLLIETDSPYMAPVPFRGKRCEPVYSREVARAIAAAKGLEFDEVLLATAQNTVRLFRLPIAV</sequence>
<dbReference type="SUPFAM" id="SSF51556">
    <property type="entry name" value="Metallo-dependent hydrolases"/>
    <property type="match status" value="1"/>
</dbReference>
<dbReference type="CDD" id="cd01310">
    <property type="entry name" value="TatD_DNAse"/>
    <property type="match status" value="1"/>
</dbReference>
<evidence type="ECO:0000256" key="4">
    <source>
        <dbReference type="PIRSR" id="PIRSR005902-1"/>
    </source>
</evidence>
<dbReference type="PIRSF" id="PIRSF005902">
    <property type="entry name" value="DNase_TatD"/>
    <property type="match status" value="1"/>
</dbReference>
<name>A0AAI9SBU8_9BURK</name>
<evidence type="ECO:0000256" key="1">
    <source>
        <dbReference type="ARBA" id="ARBA00009275"/>
    </source>
</evidence>
<evidence type="ECO:0000256" key="2">
    <source>
        <dbReference type="ARBA" id="ARBA00022723"/>
    </source>
</evidence>
<feature type="binding site" evidence="4">
    <location>
        <position position="138"/>
    </location>
    <ligand>
        <name>a divalent metal cation</name>
        <dbReference type="ChEBI" id="CHEBI:60240"/>
        <label>2</label>
    </ligand>
</feature>
<organism evidence="5 6">
    <name type="scientific">Sutterella seckii</name>
    <dbReference type="NCBI Taxonomy" id="1944635"/>
    <lineage>
        <taxon>Bacteria</taxon>
        <taxon>Pseudomonadati</taxon>
        <taxon>Pseudomonadota</taxon>
        <taxon>Betaproteobacteria</taxon>
        <taxon>Burkholderiales</taxon>
        <taxon>Sutterellaceae</taxon>
        <taxon>Sutterella</taxon>
    </lineage>
</organism>
<feature type="binding site" evidence="4">
    <location>
        <position position="213"/>
    </location>
    <ligand>
        <name>a divalent metal cation</name>
        <dbReference type="ChEBI" id="CHEBI:60240"/>
        <label>1</label>
    </ligand>
</feature>
<dbReference type="EMBL" id="WEHW01000051">
    <property type="protein sequence ID" value="KAB7650078.1"/>
    <property type="molecule type" value="Genomic_DNA"/>
</dbReference>
<dbReference type="InterPro" id="IPR032466">
    <property type="entry name" value="Metal_Hydrolase"/>
</dbReference>
<comment type="caution">
    <text evidence="5">The sequence shown here is derived from an EMBL/GenBank/DDBJ whole genome shotgun (WGS) entry which is preliminary data.</text>
</comment>
<dbReference type="InterPro" id="IPR015991">
    <property type="entry name" value="TatD/YcfH-like"/>
</dbReference>
<gene>
    <name evidence="5" type="ORF">GBM96_09865</name>
</gene>
<proteinExistence type="inferred from homology"/>
<dbReference type="AlphaFoldDB" id="A0AAI9SBU8"/>
<evidence type="ECO:0000313" key="5">
    <source>
        <dbReference type="EMBL" id="KAB7650078.1"/>
    </source>
</evidence>
<comment type="similarity">
    <text evidence="1">Belongs to the metallo-dependent hydrolases superfamily. TatD-type hydrolase family.</text>
</comment>
<protein>
    <submittedName>
        <fullName evidence="5">TatD family deoxyribonuclease</fullName>
    </submittedName>
</protein>
<dbReference type="GO" id="GO:0016788">
    <property type="term" value="F:hydrolase activity, acting on ester bonds"/>
    <property type="evidence" value="ECO:0007669"/>
    <property type="project" value="InterPro"/>
</dbReference>
<reference evidence="5 6" key="1">
    <citation type="submission" date="2019-10" db="EMBL/GenBank/DDBJ databases">
        <title>Genome diversity of Sutterella seckii.</title>
        <authorList>
            <person name="Chaplin A.V."/>
            <person name="Sokolova S.R."/>
            <person name="Mosin K.A."/>
            <person name="Ivanova E.L."/>
            <person name="Kochetkova T.O."/>
            <person name="Goltsov A.Y."/>
            <person name="Trofimov D.Y."/>
            <person name="Efimov B.A."/>
        </authorList>
    </citation>
    <scope>NUCLEOTIDE SEQUENCE [LARGE SCALE GENOMIC DNA]</scope>
    <source>
        <strain evidence="5 6">ASD3426</strain>
    </source>
</reference>
<dbReference type="Pfam" id="PF01026">
    <property type="entry name" value="TatD_DNase"/>
    <property type="match status" value="1"/>
</dbReference>
<dbReference type="PANTHER" id="PTHR46124">
    <property type="entry name" value="D-AMINOACYL-TRNA DEACYLASE"/>
    <property type="match status" value="1"/>
</dbReference>
<dbReference type="InterPro" id="IPR001130">
    <property type="entry name" value="TatD-like"/>
</dbReference>
<dbReference type="GO" id="GO:0004536">
    <property type="term" value="F:DNA nuclease activity"/>
    <property type="evidence" value="ECO:0007669"/>
    <property type="project" value="InterPro"/>
</dbReference>
<keyword evidence="6" id="KW-1185">Reference proteome</keyword>
<keyword evidence="3" id="KW-0378">Hydrolase</keyword>
<keyword evidence="2 4" id="KW-0479">Metal-binding</keyword>
<feature type="binding site" evidence="4">
    <location>
        <position position="163"/>
    </location>
    <ligand>
        <name>a divalent metal cation</name>
        <dbReference type="ChEBI" id="CHEBI:60240"/>
        <label>2</label>
    </ligand>
</feature>
<feature type="binding site" evidence="4">
    <location>
        <position position="102"/>
    </location>
    <ligand>
        <name>a divalent metal cation</name>
        <dbReference type="ChEBI" id="CHEBI:60240"/>
        <label>1</label>
    </ligand>
</feature>
<dbReference type="FunFam" id="3.20.20.140:FF:000005">
    <property type="entry name" value="TatD family hydrolase"/>
    <property type="match status" value="1"/>
</dbReference>
<dbReference type="PANTHER" id="PTHR46124:SF2">
    <property type="entry name" value="D-AMINOACYL-TRNA DEACYLASE"/>
    <property type="match status" value="1"/>
</dbReference>
<accession>A0AAI9SBU8</accession>
<feature type="binding site" evidence="4">
    <location>
        <position position="16"/>
    </location>
    <ligand>
        <name>a divalent metal cation</name>
        <dbReference type="ChEBI" id="CHEBI:60240"/>
        <label>1</label>
    </ligand>
</feature>
<dbReference type="NCBIfam" id="TIGR00010">
    <property type="entry name" value="YchF/TatD family DNA exonuclease"/>
    <property type="match status" value="1"/>
</dbReference>
<dbReference type="Proteomes" id="UP000469462">
    <property type="component" value="Unassembled WGS sequence"/>
</dbReference>